<protein>
    <recommendedName>
        <fullName evidence="4">Insulin-like domain-containing protein</fullName>
    </recommendedName>
</protein>
<feature type="signal peptide" evidence="1">
    <location>
        <begin position="1"/>
        <end position="19"/>
    </location>
</feature>
<feature type="chain" id="PRO_5035738706" description="Insulin-like domain-containing protein" evidence="1">
    <location>
        <begin position="20"/>
        <end position="89"/>
    </location>
</feature>
<proteinExistence type="predicted"/>
<evidence type="ECO:0008006" key="4">
    <source>
        <dbReference type="Google" id="ProtNLM"/>
    </source>
</evidence>
<keyword evidence="1" id="KW-0732">Signal</keyword>
<dbReference type="EnsemblMetazoa" id="CJA32458.1">
    <property type="protein sequence ID" value="CJA32458.1"/>
    <property type="gene ID" value="WBGene00208305"/>
</dbReference>
<accession>A0A8R1IHS9</accession>
<evidence type="ECO:0000313" key="3">
    <source>
        <dbReference type="Proteomes" id="UP000005237"/>
    </source>
</evidence>
<organism evidence="2 3">
    <name type="scientific">Caenorhabditis japonica</name>
    <dbReference type="NCBI Taxonomy" id="281687"/>
    <lineage>
        <taxon>Eukaryota</taxon>
        <taxon>Metazoa</taxon>
        <taxon>Ecdysozoa</taxon>
        <taxon>Nematoda</taxon>
        <taxon>Chromadorea</taxon>
        <taxon>Rhabditida</taxon>
        <taxon>Rhabditina</taxon>
        <taxon>Rhabditomorpha</taxon>
        <taxon>Rhabditoidea</taxon>
        <taxon>Rhabditidae</taxon>
        <taxon>Peloderinae</taxon>
        <taxon>Caenorhabditis</taxon>
    </lineage>
</organism>
<reference evidence="3" key="1">
    <citation type="submission" date="2010-08" db="EMBL/GenBank/DDBJ databases">
        <authorList>
            <consortium name="Caenorhabditis japonica Sequencing Consortium"/>
            <person name="Wilson R.K."/>
        </authorList>
    </citation>
    <scope>NUCLEOTIDE SEQUENCE [LARGE SCALE GENOMIC DNA]</scope>
    <source>
        <strain evidence="3">DF5081</strain>
    </source>
</reference>
<dbReference type="Proteomes" id="UP000005237">
    <property type="component" value="Unassembled WGS sequence"/>
</dbReference>
<evidence type="ECO:0000313" key="2">
    <source>
        <dbReference type="EnsemblMetazoa" id="CJA32458.1"/>
    </source>
</evidence>
<keyword evidence="3" id="KW-1185">Reference proteome</keyword>
<name>A0A8R1IHS9_CAEJA</name>
<evidence type="ECO:0000256" key="1">
    <source>
        <dbReference type="SAM" id="SignalP"/>
    </source>
</evidence>
<sequence length="89" mass="10199">MRLIFIFCLSCVLLKLGTTKENDHKLQNFKLEKPSKPQKSCSRGIIRRILKLCDGEPYCEGATDNGNFIYKICVLGMYDHEIVDLCCPK</sequence>
<dbReference type="AlphaFoldDB" id="A0A8R1IHS9"/>
<reference evidence="2" key="2">
    <citation type="submission" date="2022-06" db="UniProtKB">
        <authorList>
            <consortium name="EnsemblMetazoa"/>
        </authorList>
    </citation>
    <scope>IDENTIFICATION</scope>
    <source>
        <strain evidence="2">DF5081</strain>
    </source>
</reference>